<dbReference type="GO" id="GO:0005737">
    <property type="term" value="C:cytoplasm"/>
    <property type="evidence" value="ECO:0007669"/>
    <property type="project" value="TreeGrafter"/>
</dbReference>
<evidence type="ECO:0000313" key="4">
    <source>
        <dbReference type="Proteomes" id="UP001383192"/>
    </source>
</evidence>
<dbReference type="InterPro" id="IPR004045">
    <property type="entry name" value="Glutathione_S-Trfase_N"/>
</dbReference>
<feature type="domain" description="GST N-terminal" evidence="1">
    <location>
        <begin position="9"/>
        <end position="100"/>
    </location>
</feature>
<protein>
    <recommendedName>
        <fullName evidence="1">GST N-terminal domain-containing protein</fullName>
    </recommendedName>
</protein>
<dbReference type="EMBL" id="JAYKXP010000059">
    <property type="protein sequence ID" value="KAK7033915.1"/>
    <property type="molecule type" value="Genomic_DNA"/>
</dbReference>
<dbReference type="EMBL" id="JAYKXP010000059">
    <property type="protein sequence ID" value="KAK7033894.1"/>
    <property type="molecule type" value="Genomic_DNA"/>
</dbReference>
<keyword evidence="4" id="KW-1185">Reference proteome</keyword>
<reference evidence="3 4" key="1">
    <citation type="submission" date="2024-01" db="EMBL/GenBank/DDBJ databases">
        <title>A draft genome for a cacao thread blight-causing isolate of Paramarasmius palmivorus.</title>
        <authorList>
            <person name="Baruah I.K."/>
            <person name="Bukari Y."/>
            <person name="Amoako-Attah I."/>
            <person name="Meinhardt L.W."/>
            <person name="Bailey B.A."/>
            <person name="Cohen S.P."/>
        </authorList>
    </citation>
    <scope>NUCLEOTIDE SEQUENCE [LARGE SCALE GENOMIC DNA]</scope>
    <source>
        <strain evidence="3 4">GH-12</strain>
    </source>
</reference>
<dbReference type="InterPro" id="IPR036249">
    <property type="entry name" value="Thioredoxin-like_sf"/>
</dbReference>
<sequence>MITLYDVGPATNSSEISLSPHVRKARYILNYKGIPYKVSWVNFFTLEETAKSVGAAPTGVRADGTPKYTVPFIVDSSTGAAVSDSYRIAEYLDKTYPDTPSLVPKGTEGLQWAFGDAILLRIIPIFGLVRPLMEKANSKEFVKGIEKAYGPPMPPMSEEQKKATWGVVKAALDDISKYYKEGQVFLTGDKPIYADFSFIPIFGLVKTLFGSDSEEWKEIASWNGGKWAKMLDAVQYKSTEVV</sequence>
<dbReference type="Gene3D" id="1.20.1050.10">
    <property type="match status" value="1"/>
</dbReference>
<accession>A0AAW0C5T8</accession>
<dbReference type="SUPFAM" id="SSF52833">
    <property type="entry name" value="Thioredoxin-like"/>
    <property type="match status" value="1"/>
</dbReference>
<name>A0AAW0C5T8_9AGAR</name>
<dbReference type="Pfam" id="PF13417">
    <property type="entry name" value="GST_N_3"/>
    <property type="match status" value="1"/>
</dbReference>
<gene>
    <name evidence="2" type="ORF">VNI00_012518</name>
    <name evidence="3" type="ORF">VNI00_012539</name>
</gene>
<dbReference type="PANTHER" id="PTHR43968">
    <property type="match status" value="1"/>
</dbReference>
<dbReference type="PANTHER" id="PTHR43968:SF6">
    <property type="entry name" value="GLUTATHIONE S-TRANSFERASE OMEGA"/>
    <property type="match status" value="1"/>
</dbReference>
<evidence type="ECO:0000259" key="1">
    <source>
        <dbReference type="PROSITE" id="PS50404"/>
    </source>
</evidence>
<comment type="caution">
    <text evidence="3">The sequence shown here is derived from an EMBL/GenBank/DDBJ whole genome shotgun (WGS) entry which is preliminary data.</text>
</comment>
<evidence type="ECO:0000313" key="2">
    <source>
        <dbReference type="EMBL" id="KAK7033894.1"/>
    </source>
</evidence>
<dbReference type="PROSITE" id="PS50404">
    <property type="entry name" value="GST_NTER"/>
    <property type="match status" value="1"/>
</dbReference>
<dbReference type="Proteomes" id="UP001383192">
    <property type="component" value="Unassembled WGS sequence"/>
</dbReference>
<proteinExistence type="predicted"/>
<organism evidence="3 4">
    <name type="scientific">Paramarasmius palmivorus</name>
    <dbReference type="NCBI Taxonomy" id="297713"/>
    <lineage>
        <taxon>Eukaryota</taxon>
        <taxon>Fungi</taxon>
        <taxon>Dikarya</taxon>
        <taxon>Basidiomycota</taxon>
        <taxon>Agaricomycotina</taxon>
        <taxon>Agaricomycetes</taxon>
        <taxon>Agaricomycetidae</taxon>
        <taxon>Agaricales</taxon>
        <taxon>Marasmiineae</taxon>
        <taxon>Marasmiaceae</taxon>
        <taxon>Paramarasmius</taxon>
    </lineage>
</organism>
<dbReference type="Pfam" id="PF22041">
    <property type="entry name" value="GST_C_7"/>
    <property type="match status" value="1"/>
</dbReference>
<dbReference type="AlphaFoldDB" id="A0AAW0C5T8"/>
<dbReference type="InterPro" id="IPR054416">
    <property type="entry name" value="GST_UstS-like_C"/>
</dbReference>
<dbReference type="InterPro" id="IPR036282">
    <property type="entry name" value="Glutathione-S-Trfase_C_sf"/>
</dbReference>
<dbReference type="Gene3D" id="3.40.30.10">
    <property type="entry name" value="Glutaredoxin"/>
    <property type="match status" value="1"/>
</dbReference>
<dbReference type="SUPFAM" id="SSF47616">
    <property type="entry name" value="GST C-terminal domain-like"/>
    <property type="match status" value="1"/>
</dbReference>
<dbReference type="InterPro" id="IPR050983">
    <property type="entry name" value="GST_Omega/HSP26"/>
</dbReference>
<evidence type="ECO:0000313" key="3">
    <source>
        <dbReference type="EMBL" id="KAK7033915.1"/>
    </source>
</evidence>